<protein>
    <submittedName>
        <fullName evidence="4">Bifunctional aldolase/short-chain dehydrogenase</fullName>
    </submittedName>
</protein>
<dbReference type="SMART" id="SM01007">
    <property type="entry name" value="Aldolase_II"/>
    <property type="match status" value="1"/>
</dbReference>
<dbReference type="KEGG" id="dvn:HQ394_15450"/>
<reference evidence="4 5" key="1">
    <citation type="submission" date="2020-05" db="EMBL/GenBank/DDBJ databases">
        <title>Complete closed genome sequence of Defluviicoccus vanus.</title>
        <authorList>
            <person name="Bessarab I."/>
            <person name="Arumugam K."/>
            <person name="Maszenan A.M."/>
            <person name="Seviour R.J."/>
            <person name="Williams R.B."/>
        </authorList>
    </citation>
    <scope>NUCLEOTIDE SEQUENCE [LARGE SCALE GENOMIC DNA]</scope>
    <source>
        <strain evidence="4 5">Ben 114</strain>
    </source>
</reference>
<dbReference type="Gene3D" id="3.40.225.10">
    <property type="entry name" value="Class II aldolase/adducin N-terminal domain"/>
    <property type="match status" value="1"/>
</dbReference>
<comment type="similarity">
    <text evidence="1">Belongs to the short-chain dehydrogenases/reductases (SDR) family.</text>
</comment>
<dbReference type="InterPro" id="IPR036291">
    <property type="entry name" value="NAD(P)-bd_dom_sf"/>
</dbReference>
<dbReference type="InterPro" id="IPR036409">
    <property type="entry name" value="Aldolase_II/adducin_N_sf"/>
</dbReference>
<dbReference type="InterPro" id="IPR001303">
    <property type="entry name" value="Aldolase_II/adducin_N"/>
</dbReference>
<organism evidence="4 5">
    <name type="scientific">Defluviicoccus vanus</name>
    <dbReference type="NCBI Taxonomy" id="111831"/>
    <lineage>
        <taxon>Bacteria</taxon>
        <taxon>Pseudomonadati</taxon>
        <taxon>Pseudomonadota</taxon>
        <taxon>Alphaproteobacteria</taxon>
        <taxon>Rhodospirillales</taxon>
        <taxon>Rhodospirillaceae</taxon>
        <taxon>Defluviicoccus</taxon>
    </lineage>
</organism>
<dbReference type="InterPro" id="IPR002347">
    <property type="entry name" value="SDR_fam"/>
</dbReference>
<dbReference type="NCBIfam" id="NF006192">
    <property type="entry name" value="PRK08324.1-6"/>
    <property type="match status" value="1"/>
</dbReference>
<name>A0A7H1N432_9PROT</name>
<gene>
    <name evidence="4" type="ORF">HQ394_15450</name>
</gene>
<dbReference type="GO" id="GO:0016491">
    <property type="term" value="F:oxidoreductase activity"/>
    <property type="evidence" value="ECO:0007669"/>
    <property type="project" value="UniProtKB-KW"/>
</dbReference>
<sequence length="699" mass="75112">MENRWSDRDAEAAVERYTKQGVSYDLALRTYSTRLLGSEPRLVIHGGGNTSVKTEVHDATGESVKVLCVKGSGWDMATIEPAGLPAVRLQPLRRLADLETLTDEAMVNLQRVNLLDASAPNPSVETLLHAFLPFKYIDHTHANAVLALTDQPNGELLCRQIYGERMALVPYIMPGFQLAKRALAVFRQHPEAQGMILLKHGIFTFGDTARQAYERMLEMVTLAEERIAEAKRVSVAGVHLPRGMGHQRPKALLPVRLPGAMARVAQVVPLLRGLLAMAEGPGNWRRWVLDFRAGAAVEEFVNGQDLARYSQRGTATPDHVIRTKRLPLLLPPPTAEGLSGFAAQARTALEAYIAAYRTYFVDNNERVGRTKKPLDPMPRVLLVPGLGLFGVGASKQEARIAADLAETNIEVITAAETMDAFESISAADAFDMEYWSLEQAKLGKTAAKPLARHVVVITGGGSGIGAATALAFRAEGAEVAVLDQGEAAAGKVARQVGGISVVCDVTDPEQVAAAFDRVVEAFGGVDIVVSNAGGAWQGRIGDVDNAILRQSFELNFWAHQTVAQRAVAIMRAQATGGCLLFNASKQALNPGPDFGPYGLPKAAMLALMRQYALDHGRDRIRANAVNADRVRTGLLTPQLATERAKARGVSVEEYMAGNLLGLEVTVEDVARAFVHLALSPTTTAAVLTVDGGNIAAAVR</sequence>
<dbReference type="PRINTS" id="PR00081">
    <property type="entry name" value="GDHRDH"/>
</dbReference>
<dbReference type="EMBL" id="CP053923">
    <property type="protein sequence ID" value="QNT70468.1"/>
    <property type="molecule type" value="Genomic_DNA"/>
</dbReference>
<proteinExistence type="inferred from homology"/>
<keyword evidence="2" id="KW-0560">Oxidoreductase</keyword>
<dbReference type="SUPFAM" id="SSF53639">
    <property type="entry name" value="AraD/HMP-PK domain-like"/>
    <property type="match status" value="1"/>
</dbReference>
<dbReference type="RefSeq" id="WP_190260946.1">
    <property type="nucleotide sequence ID" value="NZ_CP053923.1"/>
</dbReference>
<dbReference type="AlphaFoldDB" id="A0A7H1N432"/>
<dbReference type="SUPFAM" id="SSF51735">
    <property type="entry name" value="NAD(P)-binding Rossmann-fold domains"/>
    <property type="match status" value="1"/>
</dbReference>
<feature type="domain" description="Class II aldolase/adducin N-terminal" evidence="3">
    <location>
        <begin position="28"/>
        <end position="227"/>
    </location>
</feature>
<evidence type="ECO:0000313" key="5">
    <source>
        <dbReference type="Proteomes" id="UP000516369"/>
    </source>
</evidence>
<evidence type="ECO:0000259" key="3">
    <source>
        <dbReference type="SMART" id="SM01007"/>
    </source>
</evidence>
<dbReference type="PANTHER" id="PTHR43669">
    <property type="entry name" value="5-KETO-D-GLUCONATE 5-REDUCTASE"/>
    <property type="match status" value="1"/>
</dbReference>
<accession>A0A7H1N432</accession>
<dbReference type="Pfam" id="PF00596">
    <property type="entry name" value="Aldolase_II"/>
    <property type="match status" value="1"/>
</dbReference>
<evidence type="ECO:0000256" key="1">
    <source>
        <dbReference type="ARBA" id="ARBA00006484"/>
    </source>
</evidence>
<evidence type="ECO:0000256" key="2">
    <source>
        <dbReference type="ARBA" id="ARBA00023002"/>
    </source>
</evidence>
<keyword evidence="5" id="KW-1185">Reference proteome</keyword>
<dbReference type="Pfam" id="PF13561">
    <property type="entry name" value="adh_short_C2"/>
    <property type="match status" value="1"/>
</dbReference>
<dbReference type="PANTHER" id="PTHR43669:SF3">
    <property type="entry name" value="ALCOHOL DEHYDROGENASE, PUTATIVE (AFU_ORTHOLOGUE AFUA_3G03445)-RELATED"/>
    <property type="match status" value="1"/>
</dbReference>
<evidence type="ECO:0000313" key="4">
    <source>
        <dbReference type="EMBL" id="QNT70468.1"/>
    </source>
</evidence>
<dbReference type="Proteomes" id="UP000516369">
    <property type="component" value="Chromosome"/>
</dbReference>
<dbReference type="Gene3D" id="3.40.50.720">
    <property type="entry name" value="NAD(P)-binding Rossmann-like Domain"/>
    <property type="match status" value="1"/>
</dbReference>